<dbReference type="SMART" id="SM00484">
    <property type="entry name" value="XPGI"/>
    <property type="match status" value="1"/>
</dbReference>
<feature type="domain" description="XPG N-terminal" evidence="11">
    <location>
        <begin position="1"/>
        <end position="99"/>
    </location>
</feature>
<dbReference type="InterPro" id="IPR006086">
    <property type="entry name" value="XPG-I_dom"/>
</dbReference>
<keyword evidence="9" id="KW-0269">Exonuclease</keyword>
<evidence type="ECO:0000256" key="6">
    <source>
        <dbReference type="ARBA" id="ARBA00022842"/>
    </source>
</evidence>
<evidence type="ECO:0000313" key="12">
    <source>
        <dbReference type="EMBL" id="KOO33601.1"/>
    </source>
</evidence>
<keyword evidence="4 9" id="KW-0227">DNA damage</keyword>
<evidence type="ECO:0000256" key="1">
    <source>
        <dbReference type="ARBA" id="ARBA00004123"/>
    </source>
</evidence>
<evidence type="ECO:0000256" key="9">
    <source>
        <dbReference type="RuleBase" id="RU910737"/>
    </source>
</evidence>
<keyword evidence="2 9" id="KW-0540">Nuclease</keyword>
<keyword evidence="8 9" id="KW-0539">Nucleus</keyword>
<comment type="function">
    <text evidence="9">5'-&gt;3' double-stranded DNA exonuclease which may also possess a cryptic 3'-&gt;5' double-stranded DNA exonuclease activity. Functions in DNA mismatch repair.</text>
</comment>
<evidence type="ECO:0000313" key="13">
    <source>
        <dbReference type="Proteomes" id="UP000037460"/>
    </source>
</evidence>
<protein>
    <recommendedName>
        <fullName evidence="9">Exonuclease 1</fullName>
        <ecNumber evidence="9">3.1.-.-</ecNumber>
    </recommendedName>
</protein>
<keyword evidence="3 9" id="KW-0479">Metal-binding</keyword>
<dbReference type="GO" id="GO:0035312">
    <property type="term" value="F:5'-3' DNA exonuclease activity"/>
    <property type="evidence" value="ECO:0007669"/>
    <property type="project" value="UniProtKB-UniRule"/>
</dbReference>
<comment type="subcellular location">
    <subcellularLocation>
        <location evidence="1 9">Nucleus</location>
    </subcellularLocation>
</comment>
<evidence type="ECO:0000256" key="2">
    <source>
        <dbReference type="ARBA" id="ARBA00022722"/>
    </source>
</evidence>
<dbReference type="GO" id="GO:0005634">
    <property type="term" value="C:nucleus"/>
    <property type="evidence" value="ECO:0007669"/>
    <property type="project" value="UniProtKB-SubCell"/>
</dbReference>
<dbReference type="GO" id="GO:0003677">
    <property type="term" value="F:DNA binding"/>
    <property type="evidence" value="ECO:0007669"/>
    <property type="project" value="UniProtKB-UniRule"/>
</dbReference>
<comment type="caution">
    <text evidence="12">The sequence shown here is derived from an EMBL/GenBank/DDBJ whole genome shotgun (WGS) entry which is preliminary data.</text>
</comment>
<keyword evidence="9" id="KW-0228">DNA excision</keyword>
<comment type="similarity">
    <text evidence="9">Belongs to the XPG/RAD2 endonuclease family. EXO1 subfamily.</text>
</comment>
<keyword evidence="5 9" id="KW-0378">Hydrolase</keyword>
<evidence type="ECO:0000256" key="5">
    <source>
        <dbReference type="ARBA" id="ARBA00022801"/>
    </source>
</evidence>
<evidence type="ECO:0000256" key="8">
    <source>
        <dbReference type="ARBA" id="ARBA00023242"/>
    </source>
</evidence>
<dbReference type="GO" id="GO:0017108">
    <property type="term" value="F:5'-flap endonuclease activity"/>
    <property type="evidence" value="ECO:0007669"/>
    <property type="project" value="TreeGrafter"/>
</dbReference>
<dbReference type="EMBL" id="JWZX01001476">
    <property type="protein sequence ID" value="KOO33601.1"/>
    <property type="molecule type" value="Genomic_DNA"/>
</dbReference>
<dbReference type="GO" id="GO:0046872">
    <property type="term" value="F:metal ion binding"/>
    <property type="evidence" value="ECO:0007669"/>
    <property type="project" value="UniProtKB-UniRule"/>
</dbReference>
<evidence type="ECO:0000256" key="4">
    <source>
        <dbReference type="ARBA" id="ARBA00022763"/>
    </source>
</evidence>
<comment type="cofactor">
    <cofactor evidence="9">
        <name>Mg(2+)</name>
        <dbReference type="ChEBI" id="CHEBI:18420"/>
    </cofactor>
    <text evidence="9">Binds 2 magnesium ions per subunit. They probably participate in the reaction catalyzed by the enzyme. May bind an additional third magnesium ion after substrate binding.</text>
</comment>
<dbReference type="GO" id="GO:0006298">
    <property type="term" value="P:mismatch repair"/>
    <property type="evidence" value="ECO:0007669"/>
    <property type="project" value="TreeGrafter"/>
</dbReference>
<evidence type="ECO:0000259" key="11">
    <source>
        <dbReference type="SMART" id="SM00485"/>
    </source>
</evidence>
<dbReference type="PANTHER" id="PTHR11081:SF8">
    <property type="entry name" value="EXONUCLEASE 1"/>
    <property type="match status" value="1"/>
</dbReference>
<keyword evidence="6 9" id="KW-0460">Magnesium</keyword>
<dbReference type="Pfam" id="PF00752">
    <property type="entry name" value="XPG_N"/>
    <property type="match status" value="1"/>
</dbReference>
<proteinExistence type="inferred from homology"/>
<dbReference type="Proteomes" id="UP000037460">
    <property type="component" value="Unassembled WGS sequence"/>
</dbReference>
<dbReference type="Gene3D" id="3.40.50.1010">
    <property type="entry name" value="5'-nuclease"/>
    <property type="match status" value="1"/>
</dbReference>
<evidence type="ECO:0000256" key="7">
    <source>
        <dbReference type="ARBA" id="ARBA00023204"/>
    </source>
</evidence>
<keyword evidence="9" id="KW-0238">DNA-binding</keyword>
<dbReference type="PRINTS" id="PR00853">
    <property type="entry name" value="XPGRADSUPER"/>
</dbReference>
<evidence type="ECO:0000259" key="10">
    <source>
        <dbReference type="SMART" id="SM00484"/>
    </source>
</evidence>
<dbReference type="SUPFAM" id="SSF88723">
    <property type="entry name" value="PIN domain-like"/>
    <property type="match status" value="1"/>
</dbReference>
<dbReference type="AlphaFoldDB" id="A0A0M0K407"/>
<dbReference type="InterPro" id="IPR029060">
    <property type="entry name" value="PIN-like_dom_sf"/>
</dbReference>
<dbReference type="SMART" id="SM00485">
    <property type="entry name" value="XPGN"/>
    <property type="match status" value="1"/>
</dbReference>
<dbReference type="PANTHER" id="PTHR11081">
    <property type="entry name" value="FLAP ENDONUCLEASE FAMILY MEMBER"/>
    <property type="match status" value="1"/>
</dbReference>
<keyword evidence="9" id="KW-0267">Excision nuclease</keyword>
<evidence type="ECO:0000256" key="3">
    <source>
        <dbReference type="ARBA" id="ARBA00022723"/>
    </source>
</evidence>
<dbReference type="FunFam" id="3.40.50.1010:FF:000002">
    <property type="entry name" value="Exonuclease 1, putative"/>
    <property type="match status" value="1"/>
</dbReference>
<sequence>MGIQGLLPFIDSVAVDRHLSDFAGQTAAIDGYFWLHKGAKRCPMEMARGSPCTGFVDFCMNMVGLLRRHGVEPYVVLDGARLPAKAATEKERRDKRARHIASANALLAAGFRDKALVEFNGAVNITPEHAYQLIHALRLARVRYVVAPYEADAQIALLARRGLVDLVIAEDSDMLAFGCPRVFLKMDAQGSGRFLERQALRQARDDQGQLLFVPWEDWDAGDRLLEMCILNGCDYLSGMSGFGLKTAHKYLRKHQTIETVLRVLEMEGREPPKGFSTFASRTSLEIRP</sequence>
<dbReference type="EC" id="3.1.-.-" evidence="9"/>
<keyword evidence="7 9" id="KW-0234">DNA repair</keyword>
<dbReference type="GO" id="GO:0006310">
    <property type="term" value="P:DNA recombination"/>
    <property type="evidence" value="ECO:0007669"/>
    <property type="project" value="TreeGrafter"/>
</dbReference>
<dbReference type="SUPFAM" id="SSF47807">
    <property type="entry name" value="5' to 3' exonuclease, C-terminal subdomain"/>
    <property type="match status" value="1"/>
</dbReference>
<dbReference type="InterPro" id="IPR044752">
    <property type="entry name" value="PIN-like_EXO1"/>
</dbReference>
<dbReference type="InterPro" id="IPR008918">
    <property type="entry name" value="HhH2"/>
</dbReference>
<dbReference type="Pfam" id="PF00867">
    <property type="entry name" value="XPG_I"/>
    <property type="match status" value="1"/>
</dbReference>
<organism evidence="12 13">
    <name type="scientific">Chrysochromulina tobinii</name>
    <dbReference type="NCBI Taxonomy" id="1460289"/>
    <lineage>
        <taxon>Eukaryota</taxon>
        <taxon>Haptista</taxon>
        <taxon>Haptophyta</taxon>
        <taxon>Prymnesiophyceae</taxon>
        <taxon>Prymnesiales</taxon>
        <taxon>Chrysochromulinaceae</taxon>
        <taxon>Chrysochromulina</taxon>
    </lineage>
</organism>
<dbReference type="InterPro" id="IPR006084">
    <property type="entry name" value="XPG/Rad2"/>
</dbReference>
<gene>
    <name evidence="12" type="ORF">Ctob_009329</name>
</gene>
<dbReference type="CDD" id="cd09857">
    <property type="entry name" value="PIN_EXO1"/>
    <property type="match status" value="1"/>
</dbReference>
<accession>A0A0M0K407</accession>
<feature type="domain" description="XPG-I" evidence="10">
    <location>
        <begin position="138"/>
        <end position="205"/>
    </location>
</feature>
<dbReference type="OrthoDB" id="26491at2759"/>
<dbReference type="SMART" id="SM00279">
    <property type="entry name" value="HhH2"/>
    <property type="match status" value="1"/>
</dbReference>
<dbReference type="Gene3D" id="1.10.150.20">
    <property type="entry name" value="5' to 3' exonuclease, C-terminal subdomain"/>
    <property type="match status" value="1"/>
</dbReference>
<keyword evidence="13" id="KW-1185">Reference proteome</keyword>
<dbReference type="InterPro" id="IPR036279">
    <property type="entry name" value="5-3_exonuclease_C_sf"/>
</dbReference>
<dbReference type="InterPro" id="IPR006085">
    <property type="entry name" value="XPG_DNA_repair_N"/>
</dbReference>
<name>A0A0M0K407_9EUKA</name>
<reference evidence="13" key="1">
    <citation type="journal article" date="2015" name="PLoS Genet.">
        <title>Genome Sequence and Transcriptome Analyses of Chrysochromulina tobin: Metabolic Tools for Enhanced Algal Fitness in the Prominent Order Prymnesiales (Haptophyceae).</title>
        <authorList>
            <person name="Hovde B.T."/>
            <person name="Deodato C.R."/>
            <person name="Hunsperger H.M."/>
            <person name="Ryken S.A."/>
            <person name="Yost W."/>
            <person name="Jha R.K."/>
            <person name="Patterson J."/>
            <person name="Monnat R.J. Jr."/>
            <person name="Barlow S.B."/>
            <person name="Starkenburg S.R."/>
            <person name="Cattolico R.A."/>
        </authorList>
    </citation>
    <scope>NUCLEOTIDE SEQUENCE</scope>
    <source>
        <strain evidence="13">CCMP291</strain>
    </source>
</reference>